<organism evidence="2 3">
    <name type="scientific">Meganyctiphanes norvegica</name>
    <name type="common">Northern krill</name>
    <name type="synonym">Thysanopoda norvegica</name>
    <dbReference type="NCBI Taxonomy" id="48144"/>
    <lineage>
        <taxon>Eukaryota</taxon>
        <taxon>Metazoa</taxon>
        <taxon>Ecdysozoa</taxon>
        <taxon>Arthropoda</taxon>
        <taxon>Crustacea</taxon>
        <taxon>Multicrustacea</taxon>
        <taxon>Malacostraca</taxon>
        <taxon>Eumalacostraca</taxon>
        <taxon>Eucarida</taxon>
        <taxon>Euphausiacea</taxon>
        <taxon>Euphausiidae</taxon>
        <taxon>Meganyctiphanes</taxon>
    </lineage>
</organism>
<evidence type="ECO:0000313" key="3">
    <source>
        <dbReference type="Proteomes" id="UP001497623"/>
    </source>
</evidence>
<accession>A0AAV2SCA7</accession>
<dbReference type="Proteomes" id="UP001497623">
    <property type="component" value="Unassembled WGS sequence"/>
</dbReference>
<evidence type="ECO:0008006" key="4">
    <source>
        <dbReference type="Google" id="ProtNLM"/>
    </source>
</evidence>
<feature type="non-terminal residue" evidence="2">
    <location>
        <position position="1"/>
    </location>
</feature>
<keyword evidence="3" id="KW-1185">Reference proteome</keyword>
<feature type="non-terminal residue" evidence="2">
    <location>
        <position position="122"/>
    </location>
</feature>
<gene>
    <name evidence="2" type="ORF">MNOR_LOCUS35826</name>
</gene>
<dbReference type="EMBL" id="CAXKWB010061619">
    <property type="protein sequence ID" value="CAL4184397.1"/>
    <property type="molecule type" value="Genomic_DNA"/>
</dbReference>
<comment type="subcellular location">
    <subcellularLocation>
        <location evidence="1">Nucleus</location>
    </subcellularLocation>
</comment>
<evidence type="ECO:0000256" key="1">
    <source>
        <dbReference type="ARBA" id="ARBA00004123"/>
    </source>
</evidence>
<reference evidence="2 3" key="1">
    <citation type="submission" date="2024-05" db="EMBL/GenBank/DDBJ databases">
        <authorList>
            <person name="Wallberg A."/>
        </authorList>
    </citation>
    <scope>NUCLEOTIDE SEQUENCE [LARGE SCALE GENOMIC DNA]</scope>
</reference>
<sequence length="122" mass="14223">ISGLIMPPKRSKPQDDNGRKYYMKYTEKDLKNALCEYRSETGKSRRAIGRKYGISETTLRKKLSGELPETRGHTATGRRMTDQEEQVLMNWIDECQRRAMPVSRLNVIRSMEDILAKEQDEL</sequence>
<name>A0AAV2SCA7_MEGNR</name>
<protein>
    <recommendedName>
        <fullName evidence="4">HTH CENPB-type domain-containing protein</fullName>
    </recommendedName>
</protein>
<dbReference type="GO" id="GO:0005634">
    <property type="term" value="C:nucleus"/>
    <property type="evidence" value="ECO:0007669"/>
    <property type="project" value="UniProtKB-SubCell"/>
</dbReference>
<dbReference type="InterPro" id="IPR009057">
    <property type="entry name" value="Homeodomain-like_sf"/>
</dbReference>
<dbReference type="SUPFAM" id="SSF46689">
    <property type="entry name" value="Homeodomain-like"/>
    <property type="match status" value="1"/>
</dbReference>
<evidence type="ECO:0000313" key="2">
    <source>
        <dbReference type="EMBL" id="CAL4184397.1"/>
    </source>
</evidence>
<dbReference type="AlphaFoldDB" id="A0AAV2SCA7"/>
<comment type="caution">
    <text evidence="2">The sequence shown here is derived from an EMBL/GenBank/DDBJ whole genome shotgun (WGS) entry which is preliminary data.</text>
</comment>
<proteinExistence type="predicted"/>